<reference evidence="1 2" key="1">
    <citation type="submission" date="2013-01" db="EMBL/GenBank/DDBJ databases">
        <authorList>
            <person name="Harkins D.M."/>
            <person name="Durkin A.S."/>
            <person name="Brinkac L.M."/>
            <person name="Haft D.H."/>
            <person name="Selengut J.D."/>
            <person name="Sanka R."/>
            <person name="DePew J."/>
            <person name="Purushe J."/>
            <person name="Whelen A.C."/>
            <person name="Vinetz J.M."/>
            <person name="Sutton G.G."/>
            <person name="Nierman W.C."/>
            <person name="Fouts D.E."/>
        </authorList>
    </citation>
    <scope>NUCLEOTIDE SEQUENCE [LARGE SCALE GENOMIC DNA]</scope>
    <source>
        <strain evidence="1 2">2007001578</strain>
    </source>
</reference>
<protein>
    <submittedName>
        <fullName evidence="1">Uncharacterized protein</fullName>
    </submittedName>
</protein>
<dbReference type="EMBL" id="AHMH02000148">
    <property type="protein sequence ID" value="EMM98545.1"/>
    <property type="molecule type" value="Genomic_DNA"/>
</dbReference>
<proteinExistence type="predicted"/>
<name>A0ABP2T2K5_9LEPT</name>
<gene>
    <name evidence="1" type="ORF">LEP1GSC035_0193</name>
</gene>
<comment type="caution">
    <text evidence="1">The sequence shown here is derived from an EMBL/GenBank/DDBJ whole genome shotgun (WGS) entry which is preliminary data.</text>
</comment>
<dbReference type="RefSeq" id="WP_004433623.1">
    <property type="nucleotide sequence ID" value="NZ_AHMH02000148.1"/>
</dbReference>
<accession>A0ABP2T2K5</accession>
<evidence type="ECO:0000313" key="2">
    <source>
        <dbReference type="Proteomes" id="UP000012099"/>
    </source>
</evidence>
<sequence>MVFGLASVLELQGYYCFLEVPFYNNEETKAEGRYDLVTLANDLSSLLIIEGKSDKDNWEEAISNDFQRLQNFKVSNFSYLTDKDIYIFSFHWTEDTAKRHRFKNRDEFGFGRISFEWRMIQKIIFESSYNQKYFILGIGSKL</sequence>
<dbReference type="Proteomes" id="UP000012099">
    <property type="component" value="Unassembled WGS sequence"/>
</dbReference>
<evidence type="ECO:0000313" key="1">
    <source>
        <dbReference type="EMBL" id="EMM98545.1"/>
    </source>
</evidence>
<keyword evidence="2" id="KW-1185">Reference proteome</keyword>
<organism evidence="1 2">
    <name type="scientific">Leptospira noguchii str. 2007001578</name>
    <dbReference type="NCBI Taxonomy" id="1049974"/>
    <lineage>
        <taxon>Bacteria</taxon>
        <taxon>Pseudomonadati</taxon>
        <taxon>Spirochaetota</taxon>
        <taxon>Spirochaetia</taxon>
        <taxon>Leptospirales</taxon>
        <taxon>Leptospiraceae</taxon>
        <taxon>Leptospira</taxon>
    </lineage>
</organism>